<keyword evidence="1" id="KW-0812">Transmembrane</keyword>
<keyword evidence="3" id="KW-1185">Reference proteome</keyword>
<feature type="transmembrane region" description="Helical" evidence="1">
    <location>
        <begin position="76"/>
        <end position="97"/>
    </location>
</feature>
<evidence type="ECO:0000313" key="2">
    <source>
        <dbReference type="EMBL" id="RAK51569.1"/>
    </source>
</evidence>
<dbReference type="EMBL" id="QFYR01000004">
    <property type="protein sequence ID" value="RAK51569.1"/>
    <property type="molecule type" value="Genomic_DNA"/>
</dbReference>
<dbReference type="RefSeq" id="WP_111516104.1">
    <property type="nucleotide sequence ID" value="NZ_QFYR01000004.1"/>
</dbReference>
<dbReference type="Proteomes" id="UP000249725">
    <property type="component" value="Unassembled WGS sequence"/>
</dbReference>
<accession>A0A328AAI6</accession>
<evidence type="ECO:0000256" key="1">
    <source>
        <dbReference type="SAM" id="Phobius"/>
    </source>
</evidence>
<comment type="caution">
    <text evidence="2">The sequence shown here is derived from an EMBL/GenBank/DDBJ whole genome shotgun (WGS) entry which is preliminary data.</text>
</comment>
<dbReference type="OrthoDB" id="119964at2"/>
<protein>
    <submittedName>
        <fullName evidence="2">Uncharacterized protein</fullName>
    </submittedName>
</protein>
<keyword evidence="1" id="KW-0472">Membrane</keyword>
<dbReference type="AlphaFoldDB" id="A0A328AAI6"/>
<feature type="transmembrane region" description="Helical" evidence="1">
    <location>
        <begin position="12"/>
        <end position="32"/>
    </location>
</feature>
<reference evidence="3" key="1">
    <citation type="submission" date="2018-05" db="EMBL/GenBank/DDBJ databases">
        <authorList>
            <person name="Li X."/>
        </authorList>
    </citation>
    <scope>NUCLEOTIDE SEQUENCE [LARGE SCALE GENOMIC DNA]</scope>
    <source>
        <strain evidence="3">YIM 73061</strain>
    </source>
</reference>
<keyword evidence="1" id="KW-1133">Transmembrane helix</keyword>
<feature type="transmembrane region" description="Helical" evidence="1">
    <location>
        <begin position="38"/>
        <end position="55"/>
    </location>
</feature>
<sequence length="131" mass="14027">MVLVPFPGGWRYVAGAVIGWLAFLGLIALAVFGRSQGWPAPVLVLIALGPAAIAARQFRLAWRLVRDEDEFVRGLLARRMLAAASGAIVLAIAWSGLEMVGAPHLPAWLLYPLVWGLFGMVTPLISGTARP</sequence>
<name>A0A328AAI6_9CAUL</name>
<gene>
    <name evidence="2" type="ORF">DJ018_16710</name>
</gene>
<organism evidence="2 3">
    <name type="scientific">Phenylobacterium deserti</name>
    <dbReference type="NCBI Taxonomy" id="1914756"/>
    <lineage>
        <taxon>Bacteria</taxon>
        <taxon>Pseudomonadati</taxon>
        <taxon>Pseudomonadota</taxon>
        <taxon>Alphaproteobacteria</taxon>
        <taxon>Caulobacterales</taxon>
        <taxon>Caulobacteraceae</taxon>
        <taxon>Phenylobacterium</taxon>
    </lineage>
</organism>
<proteinExistence type="predicted"/>
<evidence type="ECO:0000313" key="3">
    <source>
        <dbReference type="Proteomes" id="UP000249725"/>
    </source>
</evidence>
<feature type="transmembrane region" description="Helical" evidence="1">
    <location>
        <begin position="109"/>
        <end position="129"/>
    </location>
</feature>